<evidence type="ECO:0000256" key="2">
    <source>
        <dbReference type="ARBA" id="ARBA00030244"/>
    </source>
</evidence>
<dbReference type="Pfam" id="PF07572">
    <property type="entry name" value="BCNT"/>
    <property type="match status" value="1"/>
</dbReference>
<sequence length="254" mass="28889">MASILDASLSSDSEDDVDYVPPQNEVISESSCEDNEDIYDDDNLKFKSHKARKTGQIDSQIEESNTKSETCKVSSACDEKKRTEDLWKSFLSDVSETETSKITSNSTIDNSEKIKIISNDTEEQKSEKASASKVFEFAGETHSVDKDNSAHDCITKQENLNEATSSQSPSNLPKKRSGLNSILGTIRNKKQKGTVLQESLNDWNYFKVKENIEEDLKTFNKGKQGFIERQRFLQRTDLRSFEIEKDMRQSLRKK</sequence>
<dbReference type="OrthoDB" id="445677at2759"/>
<gene>
    <name evidence="5" type="ORF">TNCT_157891</name>
</gene>
<evidence type="ECO:0000256" key="1">
    <source>
        <dbReference type="ARBA" id="ARBA00019033"/>
    </source>
</evidence>
<evidence type="ECO:0000313" key="6">
    <source>
        <dbReference type="Proteomes" id="UP000887116"/>
    </source>
</evidence>
<dbReference type="InterPro" id="IPR011421">
    <property type="entry name" value="BCNT-C"/>
</dbReference>
<protein>
    <recommendedName>
        <fullName evidence="1">Craniofacial development protein 1</fullName>
    </recommendedName>
    <alternativeName>
        <fullName evidence="2">Bucentaur</fullName>
    </alternativeName>
</protein>
<dbReference type="GO" id="GO:0000812">
    <property type="term" value="C:Swr1 complex"/>
    <property type="evidence" value="ECO:0007669"/>
    <property type="project" value="TreeGrafter"/>
</dbReference>
<evidence type="ECO:0000313" key="5">
    <source>
        <dbReference type="EMBL" id="GFR23937.1"/>
    </source>
</evidence>
<accession>A0A8X6LX56</accession>
<feature type="compositionally biased region" description="Polar residues" evidence="3">
    <location>
        <begin position="160"/>
        <end position="171"/>
    </location>
</feature>
<name>A0A8X6LX56_TRICU</name>
<dbReference type="Proteomes" id="UP000887116">
    <property type="component" value="Unassembled WGS sequence"/>
</dbReference>
<keyword evidence="6" id="KW-1185">Reference proteome</keyword>
<dbReference type="PANTHER" id="PTHR48407">
    <property type="entry name" value="CRANIOFACIAL DEVELOPMENT PROTEIN 1"/>
    <property type="match status" value="1"/>
</dbReference>
<evidence type="ECO:0000256" key="3">
    <source>
        <dbReference type="SAM" id="MobiDB-lite"/>
    </source>
</evidence>
<organism evidence="5 6">
    <name type="scientific">Trichonephila clavata</name>
    <name type="common">Joro spider</name>
    <name type="synonym">Nephila clavata</name>
    <dbReference type="NCBI Taxonomy" id="2740835"/>
    <lineage>
        <taxon>Eukaryota</taxon>
        <taxon>Metazoa</taxon>
        <taxon>Ecdysozoa</taxon>
        <taxon>Arthropoda</taxon>
        <taxon>Chelicerata</taxon>
        <taxon>Arachnida</taxon>
        <taxon>Araneae</taxon>
        <taxon>Araneomorphae</taxon>
        <taxon>Entelegynae</taxon>
        <taxon>Araneoidea</taxon>
        <taxon>Nephilidae</taxon>
        <taxon>Trichonephila</taxon>
    </lineage>
</organism>
<dbReference type="AlphaFoldDB" id="A0A8X6LX56"/>
<dbReference type="PROSITE" id="PS51279">
    <property type="entry name" value="BCNT_C"/>
    <property type="match status" value="1"/>
</dbReference>
<feature type="domain" description="BCNT-C" evidence="4">
    <location>
        <begin position="173"/>
        <end position="254"/>
    </location>
</feature>
<dbReference type="EMBL" id="BMAO01008498">
    <property type="protein sequence ID" value="GFR23937.1"/>
    <property type="molecule type" value="Genomic_DNA"/>
</dbReference>
<dbReference type="InterPro" id="IPR027124">
    <property type="entry name" value="Swc5/CFDP1/2"/>
</dbReference>
<feature type="region of interest" description="Disordered" evidence="3">
    <location>
        <begin position="160"/>
        <end position="180"/>
    </location>
</feature>
<reference evidence="5" key="1">
    <citation type="submission" date="2020-07" db="EMBL/GenBank/DDBJ databases">
        <title>Multicomponent nature underlies the extraordinary mechanical properties of spider dragline silk.</title>
        <authorList>
            <person name="Kono N."/>
            <person name="Nakamura H."/>
            <person name="Mori M."/>
            <person name="Yoshida Y."/>
            <person name="Ohtoshi R."/>
            <person name="Malay A.D."/>
            <person name="Moran D.A.P."/>
            <person name="Tomita M."/>
            <person name="Numata K."/>
            <person name="Arakawa K."/>
        </authorList>
    </citation>
    <scope>NUCLEOTIDE SEQUENCE</scope>
</reference>
<comment type="caution">
    <text evidence="5">The sequence shown here is derived from an EMBL/GenBank/DDBJ whole genome shotgun (WGS) entry which is preliminary data.</text>
</comment>
<evidence type="ECO:0000259" key="4">
    <source>
        <dbReference type="PROSITE" id="PS51279"/>
    </source>
</evidence>
<proteinExistence type="predicted"/>
<dbReference type="PANTHER" id="PTHR48407:SF1">
    <property type="entry name" value="CRANIOFACIAL DEVELOPMENT PROTEIN 1"/>
    <property type="match status" value="1"/>
</dbReference>